<protein>
    <submittedName>
        <fullName evidence="1">Uncharacterized protein</fullName>
    </submittedName>
</protein>
<dbReference type="EMBL" id="MU266536">
    <property type="protein sequence ID" value="KAH7921233.1"/>
    <property type="molecule type" value="Genomic_DNA"/>
</dbReference>
<accession>A0ACB8B8J8</accession>
<keyword evidence="2" id="KW-1185">Reference proteome</keyword>
<dbReference type="Proteomes" id="UP000790709">
    <property type="component" value="Unassembled WGS sequence"/>
</dbReference>
<name>A0ACB8B8J8_9AGAM</name>
<evidence type="ECO:0000313" key="2">
    <source>
        <dbReference type="Proteomes" id="UP000790709"/>
    </source>
</evidence>
<evidence type="ECO:0000313" key="1">
    <source>
        <dbReference type="EMBL" id="KAH7921233.1"/>
    </source>
</evidence>
<reference evidence="1" key="1">
    <citation type="journal article" date="2021" name="New Phytol.">
        <title>Evolutionary innovations through gain and loss of genes in the ectomycorrhizal Boletales.</title>
        <authorList>
            <person name="Wu G."/>
            <person name="Miyauchi S."/>
            <person name="Morin E."/>
            <person name="Kuo A."/>
            <person name="Drula E."/>
            <person name="Varga T."/>
            <person name="Kohler A."/>
            <person name="Feng B."/>
            <person name="Cao Y."/>
            <person name="Lipzen A."/>
            <person name="Daum C."/>
            <person name="Hundley H."/>
            <person name="Pangilinan J."/>
            <person name="Johnson J."/>
            <person name="Barry K."/>
            <person name="LaButti K."/>
            <person name="Ng V."/>
            <person name="Ahrendt S."/>
            <person name="Min B."/>
            <person name="Choi I.G."/>
            <person name="Park H."/>
            <person name="Plett J.M."/>
            <person name="Magnuson J."/>
            <person name="Spatafora J.W."/>
            <person name="Nagy L.G."/>
            <person name="Henrissat B."/>
            <person name="Grigoriev I.V."/>
            <person name="Yang Z.L."/>
            <person name="Xu J."/>
            <person name="Martin F.M."/>
        </authorList>
    </citation>
    <scope>NUCLEOTIDE SEQUENCE</scope>
    <source>
        <strain evidence="1">KUC20120723A-06</strain>
    </source>
</reference>
<sequence>MAREPKPHTNYSYLSHQQLCDILEDVKTDRNRLKLQNLTDTRKITRQLAKLSEHKRLIMTVTDLDPPRAGHIIQTHLKHGSSMSAIIDKLGQAVTVNYNPRGFSQNDFLLVLFLFRIGGGRLVFVMHRALGLPSLRALKNNMMFTKITPVIGTITADPILQNIRNVVIMPREKAQHLEIRGVSLSIDETAAEERACHDRKTNSVIGLCWNHSHLVDPVLRTYESALTIKQKLIDGEVHLGKEVSVVAASFFGVNHLWRNMSWRRSASQKFPEST</sequence>
<comment type="caution">
    <text evidence="1">The sequence shown here is derived from an EMBL/GenBank/DDBJ whole genome shotgun (WGS) entry which is preliminary data.</text>
</comment>
<proteinExistence type="predicted"/>
<organism evidence="1 2">
    <name type="scientific">Leucogyrophana mollusca</name>
    <dbReference type="NCBI Taxonomy" id="85980"/>
    <lineage>
        <taxon>Eukaryota</taxon>
        <taxon>Fungi</taxon>
        <taxon>Dikarya</taxon>
        <taxon>Basidiomycota</taxon>
        <taxon>Agaricomycotina</taxon>
        <taxon>Agaricomycetes</taxon>
        <taxon>Agaricomycetidae</taxon>
        <taxon>Boletales</taxon>
        <taxon>Boletales incertae sedis</taxon>
        <taxon>Leucogyrophana</taxon>
    </lineage>
</organism>
<gene>
    <name evidence="1" type="ORF">BV22DRAFT_1132459</name>
</gene>